<feature type="transmembrane region" description="Helical" evidence="1">
    <location>
        <begin position="96"/>
        <end position="113"/>
    </location>
</feature>
<feature type="transmembrane region" description="Helical" evidence="1">
    <location>
        <begin position="27"/>
        <end position="51"/>
    </location>
</feature>
<evidence type="ECO:0000313" key="3">
    <source>
        <dbReference type="Proteomes" id="UP000483820"/>
    </source>
</evidence>
<dbReference type="CTD" id="78777011"/>
<evidence type="ECO:0000313" key="2">
    <source>
        <dbReference type="EMBL" id="KAF1754226.1"/>
    </source>
</evidence>
<proteinExistence type="predicted"/>
<keyword evidence="1" id="KW-0812">Transmembrane</keyword>
<dbReference type="EMBL" id="WUAV01000005">
    <property type="protein sequence ID" value="KAF1754226.1"/>
    <property type="molecule type" value="Genomic_DNA"/>
</dbReference>
<keyword evidence="1" id="KW-0472">Membrane</keyword>
<dbReference type="KEGG" id="crq:GCK72_020786"/>
<accession>A0A6A5GHT1</accession>
<organism evidence="2 3">
    <name type="scientific">Caenorhabditis remanei</name>
    <name type="common">Caenorhabditis vulgaris</name>
    <dbReference type="NCBI Taxonomy" id="31234"/>
    <lineage>
        <taxon>Eukaryota</taxon>
        <taxon>Metazoa</taxon>
        <taxon>Ecdysozoa</taxon>
        <taxon>Nematoda</taxon>
        <taxon>Chromadorea</taxon>
        <taxon>Rhabditida</taxon>
        <taxon>Rhabditina</taxon>
        <taxon>Rhabditomorpha</taxon>
        <taxon>Rhabditoidea</taxon>
        <taxon>Rhabditidae</taxon>
        <taxon>Peloderinae</taxon>
        <taxon>Caenorhabditis</taxon>
    </lineage>
</organism>
<feature type="transmembrane region" description="Helical" evidence="1">
    <location>
        <begin position="72"/>
        <end position="90"/>
    </location>
</feature>
<evidence type="ECO:0000256" key="1">
    <source>
        <dbReference type="SAM" id="Phobius"/>
    </source>
</evidence>
<name>A0A6A5GHT1_CAERE</name>
<dbReference type="GeneID" id="78777011"/>
<dbReference type="RefSeq" id="XP_053582706.1">
    <property type="nucleotide sequence ID" value="XM_053733793.1"/>
</dbReference>
<sequence>MAKDISWFAWMVNILMEAKCEMVDTLFMYYLIIYMTQQLFLFIAMALQLIIKKLPGSYSEYAIATHTKYIGAVKLVLGIIGVICFLNNLINAVTLTVFLGIDIFLVPVVIQVTEIRADPNVIKPVKFQKTPEKS</sequence>
<keyword evidence="1" id="KW-1133">Transmembrane helix</keyword>
<comment type="caution">
    <text evidence="2">The sequence shown here is derived from an EMBL/GenBank/DDBJ whole genome shotgun (WGS) entry which is preliminary data.</text>
</comment>
<reference evidence="2 3" key="1">
    <citation type="submission" date="2019-12" db="EMBL/GenBank/DDBJ databases">
        <title>Chromosome-level assembly of the Caenorhabditis remanei genome.</title>
        <authorList>
            <person name="Teterina A.A."/>
            <person name="Willis J.H."/>
            <person name="Phillips P.C."/>
        </authorList>
    </citation>
    <scope>NUCLEOTIDE SEQUENCE [LARGE SCALE GENOMIC DNA]</scope>
    <source>
        <strain evidence="2 3">PX506</strain>
        <tissue evidence="2">Whole organism</tissue>
    </source>
</reference>
<dbReference type="Proteomes" id="UP000483820">
    <property type="component" value="Chromosome V"/>
</dbReference>
<protein>
    <submittedName>
        <fullName evidence="2">Uncharacterized protein</fullName>
    </submittedName>
</protein>
<dbReference type="AlphaFoldDB" id="A0A6A5GHT1"/>
<gene>
    <name evidence="2" type="ORF">GCK72_020786</name>
</gene>